<dbReference type="Proteomes" id="UP000001929">
    <property type="component" value="Chromosome"/>
</dbReference>
<dbReference type="EnsemblBacteria" id="ABC20975">
    <property type="protein sequence ID" value="ABC20975"/>
    <property type="gene ID" value="Rru_A0170"/>
</dbReference>
<dbReference type="EMBL" id="CP000230">
    <property type="protein sequence ID" value="ABC20975.1"/>
    <property type="molecule type" value="Genomic_DNA"/>
</dbReference>
<dbReference type="SMR" id="Q2RY20"/>
<sequence>MSHITRAELSRDTGARKALTALLRDQGGTDGGHRLVWTLFADDPKASRDFVFREAEPGRYLIVSARPPGDGQGLWRLETKPYAPAFREGQRFGFTLRANPATAVKQAGETRGKRVDAIMHAKTRSATPLTVEDRERVALDWLLDRQQGFGVLFERALCSAGGYRQVRVPRGGKAITFSVIDYEGVFTVRDPGLLGQALVRGIGKAKAYGCGLMLLRRLAE</sequence>
<evidence type="ECO:0000313" key="1">
    <source>
        <dbReference type="EMBL" id="ABC20975.1"/>
    </source>
</evidence>
<dbReference type="PhylomeDB" id="Q2RY20"/>
<reference evidence="1 2" key="1">
    <citation type="journal article" date="2011" name="Stand. Genomic Sci.">
        <title>Complete genome sequence of Rhodospirillum rubrum type strain (S1).</title>
        <authorList>
            <person name="Munk A.C."/>
            <person name="Copeland A."/>
            <person name="Lucas S."/>
            <person name="Lapidus A."/>
            <person name="Del Rio T.G."/>
            <person name="Barry K."/>
            <person name="Detter J.C."/>
            <person name="Hammon N."/>
            <person name="Israni S."/>
            <person name="Pitluck S."/>
            <person name="Brettin T."/>
            <person name="Bruce D."/>
            <person name="Han C."/>
            <person name="Tapia R."/>
            <person name="Gilna P."/>
            <person name="Schmutz J."/>
            <person name="Larimer F."/>
            <person name="Land M."/>
            <person name="Kyrpides N.C."/>
            <person name="Mavromatis K."/>
            <person name="Richardson P."/>
            <person name="Rohde M."/>
            <person name="Goker M."/>
            <person name="Klenk H.P."/>
            <person name="Zhang Y."/>
            <person name="Roberts G.P."/>
            <person name="Reslewic S."/>
            <person name="Schwartz D.C."/>
        </authorList>
    </citation>
    <scope>NUCLEOTIDE SEQUENCE [LARGE SCALE GENOMIC DNA]</scope>
    <source>
        <strain evidence="2">ATCC 11170 / ATH 1.1.1 / DSM 467 / LMG 4362 / NCIMB 8255 / S1</strain>
    </source>
</reference>
<name>Q2RY20_RHORT</name>
<gene>
    <name evidence="1" type="ordered locus">Rru_A0170</name>
</gene>
<dbReference type="HOGENOM" id="CLU_080982_1_0_5"/>
<organism evidence="1 2">
    <name type="scientific">Rhodospirillum rubrum (strain ATCC 11170 / ATH 1.1.1 / DSM 467 / LMG 4362 / NCIMB 8255 / S1)</name>
    <dbReference type="NCBI Taxonomy" id="269796"/>
    <lineage>
        <taxon>Bacteria</taxon>
        <taxon>Pseudomonadati</taxon>
        <taxon>Pseudomonadota</taxon>
        <taxon>Alphaproteobacteria</taxon>
        <taxon>Rhodospirillales</taxon>
        <taxon>Rhodospirillaceae</taxon>
        <taxon>Rhodospirillum</taxon>
    </lineage>
</organism>
<dbReference type="KEGG" id="rru:Rru_A0170"/>
<protein>
    <submittedName>
        <fullName evidence="1">CRISPR-associated protein, CT1974</fullName>
    </submittedName>
</protein>
<proteinExistence type="predicted"/>
<dbReference type="SUPFAM" id="SSF117987">
    <property type="entry name" value="CRISPR-associated protein"/>
    <property type="match status" value="1"/>
</dbReference>
<dbReference type="STRING" id="269796.Rru_A0170"/>
<dbReference type="AlphaFoldDB" id="Q2RY20"/>
<dbReference type="InterPro" id="IPR010179">
    <property type="entry name" value="CRISPR-assoc_prot_Cse3"/>
</dbReference>
<evidence type="ECO:0000313" key="2">
    <source>
        <dbReference type="Proteomes" id="UP000001929"/>
    </source>
</evidence>
<dbReference type="NCBIfam" id="TIGR01907">
    <property type="entry name" value="casE_Cse3"/>
    <property type="match status" value="1"/>
</dbReference>
<dbReference type="SMART" id="SM01101">
    <property type="entry name" value="CRISPR_assoc"/>
    <property type="match status" value="1"/>
</dbReference>
<accession>Q2RY20</accession>
<dbReference type="Pfam" id="PF08798">
    <property type="entry name" value="CRISPR_assoc"/>
    <property type="match status" value="1"/>
</dbReference>
<dbReference type="CDD" id="cd09727">
    <property type="entry name" value="Cas6_I-E"/>
    <property type="match status" value="1"/>
</dbReference>
<dbReference type="Gene3D" id="3.30.70.1210">
    <property type="entry name" value="Crispr-associated protein, domain 2"/>
    <property type="match status" value="1"/>
</dbReference>
<dbReference type="RefSeq" id="WP_011387929.1">
    <property type="nucleotide sequence ID" value="NC_007643.1"/>
</dbReference>
<dbReference type="eggNOG" id="ENOG5032TV5">
    <property type="taxonomic scope" value="Bacteria"/>
</dbReference>
<dbReference type="Gene3D" id="3.30.70.1200">
    <property type="entry name" value="Crispr-associated protein, domain 1"/>
    <property type="match status" value="1"/>
</dbReference>
<dbReference type="PATRIC" id="fig|269796.9.peg.223"/>
<keyword evidence="2" id="KW-1185">Reference proteome</keyword>